<organism evidence="1 2">
    <name type="scientific">Pedobacter cryoconitis</name>
    <dbReference type="NCBI Taxonomy" id="188932"/>
    <lineage>
        <taxon>Bacteria</taxon>
        <taxon>Pseudomonadati</taxon>
        <taxon>Bacteroidota</taxon>
        <taxon>Sphingobacteriia</taxon>
        <taxon>Sphingobacteriales</taxon>
        <taxon>Sphingobacteriaceae</taxon>
        <taxon>Pedobacter</taxon>
    </lineage>
</organism>
<accession>A0A127VBQ0</accession>
<keyword evidence="2" id="KW-1185">Reference proteome</keyword>
<dbReference type="KEGG" id="pcm:AY601_1864"/>
<proteinExistence type="predicted"/>
<sequence>MKEQYLTEIELPVWADPQGDVILEKSRDYCYLYFDCWLEKELWINEEVTWADYIGKITFNNAWAVKSLDIEFYDIYPKEESIYKSSICRVENSLWLEEMTMKRSKTYKEWLSWDERIYKHFHFSGHDNYFDIIAENYKVEKILKKDIKHYENLWTQ</sequence>
<dbReference type="RefSeq" id="WP_068399638.1">
    <property type="nucleotide sequence ID" value="NZ_CP014504.1"/>
</dbReference>
<name>A0A127VBQ0_9SPHI</name>
<evidence type="ECO:0000313" key="2">
    <source>
        <dbReference type="Proteomes" id="UP000071561"/>
    </source>
</evidence>
<evidence type="ECO:0000313" key="1">
    <source>
        <dbReference type="EMBL" id="AMP98773.1"/>
    </source>
</evidence>
<dbReference type="Proteomes" id="UP000071561">
    <property type="component" value="Chromosome"/>
</dbReference>
<protein>
    <submittedName>
        <fullName evidence="1">Uncharacterized protein</fullName>
    </submittedName>
</protein>
<dbReference type="EMBL" id="CP014504">
    <property type="protein sequence ID" value="AMP98773.1"/>
    <property type="molecule type" value="Genomic_DNA"/>
</dbReference>
<dbReference type="AlphaFoldDB" id="A0A127VBQ0"/>
<gene>
    <name evidence="1" type="ORF">AY601_1864</name>
</gene>
<dbReference type="OrthoDB" id="1494082at2"/>
<dbReference type="PATRIC" id="fig|188932.3.peg.1949"/>
<reference evidence="1 2" key="1">
    <citation type="submission" date="2016-03" db="EMBL/GenBank/DDBJ databases">
        <title>Complete genome sequence of Pedobacter cryoconitis PAMC 27485.</title>
        <authorList>
            <person name="Lee J."/>
            <person name="Kim O.-S."/>
        </authorList>
    </citation>
    <scope>NUCLEOTIDE SEQUENCE [LARGE SCALE GENOMIC DNA]</scope>
    <source>
        <strain evidence="1 2">PAMC 27485</strain>
    </source>
</reference>